<feature type="compositionally biased region" description="Polar residues" evidence="8">
    <location>
        <begin position="1"/>
        <end position="11"/>
    </location>
</feature>
<comment type="similarity">
    <text evidence="1 6 7">Belongs to the DNA mismatch repair MutS family.</text>
</comment>
<comment type="caution">
    <text evidence="10">The sequence shown here is derived from an EMBL/GenBank/DDBJ whole genome shotgun (WGS) entry which is preliminary data.</text>
</comment>
<dbReference type="InterPro" id="IPR045076">
    <property type="entry name" value="MutS"/>
</dbReference>
<dbReference type="InterPro" id="IPR016151">
    <property type="entry name" value="DNA_mismatch_repair_MutS_N"/>
</dbReference>
<evidence type="ECO:0000313" key="11">
    <source>
        <dbReference type="Proteomes" id="UP001176961"/>
    </source>
</evidence>
<dbReference type="InterPro" id="IPR000432">
    <property type="entry name" value="DNA_mismatch_repair_MutS_C"/>
</dbReference>
<dbReference type="Pfam" id="PF05188">
    <property type="entry name" value="MutS_II"/>
    <property type="match status" value="1"/>
</dbReference>
<dbReference type="Pfam" id="PF01624">
    <property type="entry name" value="MutS_I"/>
    <property type="match status" value="1"/>
</dbReference>
<dbReference type="InterPro" id="IPR007696">
    <property type="entry name" value="DNA_mismatch_repair_MutS_core"/>
</dbReference>
<dbReference type="InterPro" id="IPR007695">
    <property type="entry name" value="DNA_mismatch_repair_MutS-lik_N"/>
</dbReference>
<keyword evidence="6 7" id="KW-0234">DNA repair</keyword>
<dbReference type="Proteomes" id="UP001176961">
    <property type="component" value="Unassembled WGS sequence"/>
</dbReference>
<dbReference type="SUPFAM" id="SSF52540">
    <property type="entry name" value="P-loop containing nucleoside triphosphate hydrolases"/>
    <property type="match status" value="1"/>
</dbReference>
<dbReference type="GO" id="GO:0030983">
    <property type="term" value="F:mismatched DNA binding"/>
    <property type="evidence" value="ECO:0007669"/>
    <property type="project" value="UniProtKB-UniRule"/>
</dbReference>
<keyword evidence="11" id="KW-1185">Reference proteome</keyword>
<dbReference type="SUPFAM" id="SSF55271">
    <property type="entry name" value="DNA repair protein MutS, domain I"/>
    <property type="match status" value="1"/>
</dbReference>
<dbReference type="Pfam" id="PF05190">
    <property type="entry name" value="MutS_IV"/>
    <property type="match status" value="1"/>
</dbReference>
<keyword evidence="3 6" id="KW-0227">DNA damage</keyword>
<feature type="region of interest" description="Disordered" evidence="8">
    <location>
        <begin position="1"/>
        <end position="122"/>
    </location>
</feature>
<dbReference type="SMART" id="SM00534">
    <property type="entry name" value="MUTSac"/>
    <property type="match status" value="1"/>
</dbReference>
<name>A0AA36DST2_CYLNA</name>
<evidence type="ECO:0000313" key="10">
    <source>
        <dbReference type="EMBL" id="CAJ0593015.1"/>
    </source>
</evidence>
<dbReference type="SUPFAM" id="SSF53150">
    <property type="entry name" value="DNA repair protein MutS, domain II"/>
    <property type="match status" value="1"/>
</dbReference>
<dbReference type="Pfam" id="PF05192">
    <property type="entry name" value="MutS_III"/>
    <property type="match status" value="1"/>
</dbReference>
<dbReference type="FunFam" id="1.10.1420.10:FF:000005">
    <property type="entry name" value="DNA mismatch repair protein"/>
    <property type="match status" value="1"/>
</dbReference>
<dbReference type="PANTHER" id="PTHR11361">
    <property type="entry name" value="DNA MISMATCH REPAIR PROTEIN MUTS FAMILY MEMBER"/>
    <property type="match status" value="1"/>
</dbReference>
<dbReference type="InterPro" id="IPR017261">
    <property type="entry name" value="DNA_mismatch_repair_MutS/MSH"/>
</dbReference>
<protein>
    <recommendedName>
        <fullName evidence="6">DNA mismatch repair protein</fullName>
    </recommendedName>
</protein>
<dbReference type="InterPro" id="IPR007860">
    <property type="entry name" value="DNA_mmatch_repair_MutS_con_dom"/>
</dbReference>
<dbReference type="GO" id="GO:0032301">
    <property type="term" value="C:MutSalpha complex"/>
    <property type="evidence" value="ECO:0007669"/>
    <property type="project" value="TreeGrafter"/>
</dbReference>
<gene>
    <name evidence="10" type="ORF">CYNAS_LOCUS4998</name>
</gene>
<evidence type="ECO:0000256" key="7">
    <source>
        <dbReference type="RuleBase" id="RU003756"/>
    </source>
</evidence>
<dbReference type="PIRSF" id="PIRSF037677">
    <property type="entry name" value="DNA_mis_repair_Msh6"/>
    <property type="match status" value="1"/>
</dbReference>
<dbReference type="GO" id="GO:0140664">
    <property type="term" value="F:ATP-dependent DNA damage sensor activity"/>
    <property type="evidence" value="ECO:0007669"/>
    <property type="project" value="InterPro"/>
</dbReference>
<sequence length="1153" mass="128658">MSAKRQSSLFSFFTPKAGTASPCSTPKSTKVKEPAKREPVNDPDPDTEEESRTLKRVNNEADSSPVFPNKKPVKRRRVILSSDDEGDDEDENLLSVRTPPPAQSSVVSSSTPMATEFATPKSARPLRPLKECATPLSTAEAESFIDSFRIEDDLDVSAASIDTLDRTIYQVDSSSRNPMKEDKLAMVDEEKFPHETLAFLKSENIRDAQGRRPNEDDYDPTTLFVPADFLKEQSPVGKFYETYHMDAMIAVECLGLSFMRGGYAHAGFPEPAYGKFADQLVSRGYKVARIEQTETPQQLEERNRAVKGGKEKVVRREVCRVTTCGTRTYSVLDGCNLYGGETDNGETQSKYLLSIKEVVEGHVSTYGICFVDTSVGKFFLSEFRDDDYSSTLRTLIANFTPVQVLFERGHLSAQCKTVLNGMLGTVQKEGLAPKKQFLEAEQTLKLLSDEAYLGADHKAWPGTLRDMLVEDSVVAKPKLDAMLTLSALGAVIHYLQRCLIDVDMITMRDFNKLEPLEENSGIDVTKEEEWTNRQMILDGITLDNLNLVPGEHTDAQAASLSLYSTVNKCQTPFGKRLLRQWICAPTCDVNVVKARQEAVEWLMSPAAARFSDKTSELLRKMPDLERLLQKIHTLGLKYRAETHPDSRAVMFEAATYNKRKIKDLLTTLAGFQTCYDLILLYDNFRQEQEGCQLIEQCIGLDEKIDLCSHLEHFAKSFNHSVAEKEGMIVPQKGQDEDYDSACRSLDEAIRQTEIYRKEQESKLRCKITYFGSGKNRFQMEIADSVSVPRNYDLKSRRKGFGRYSTETLDELIEEVFKAEANKDKQRNDATRRVFSDFDSRRSIWSTVLNRIAQVDVLLSLARYCQTCGLPTCRPEFVVNSGKPFLEIEEGYHPSLAVKLPTSDGSSACTYIANDSHLGGDHPPTVLLTGPNMGGKSTLMRQVAVLAVLAHMGSLVPARSMRLSPVDRIFTRIGANDRLTCGQSTFFVELRETLVILRNATKHSLVLIDELGRGTSTFDGTAIASAVLSDLSRRIGCRSFFSTHYHSLCRSASVNPSITLAHMACMVENENEANPTEESVTFLYRLADGVCPKSYGFYAARLAGVRAEVVKEAYDASTLLFDAVNRKKMAIAAIKAAARSGGSVEQLREMIEAL</sequence>
<keyword evidence="4 6" id="KW-0067">ATP-binding</keyword>
<dbReference type="Gene3D" id="3.40.50.300">
    <property type="entry name" value="P-loop containing nucleotide triphosphate hydrolases"/>
    <property type="match status" value="1"/>
</dbReference>
<feature type="compositionally biased region" description="Acidic residues" evidence="8">
    <location>
        <begin position="82"/>
        <end position="92"/>
    </location>
</feature>
<dbReference type="EMBL" id="CATQJL010000112">
    <property type="protein sequence ID" value="CAJ0593015.1"/>
    <property type="molecule type" value="Genomic_DNA"/>
</dbReference>
<dbReference type="Gene3D" id="3.30.420.110">
    <property type="entry name" value="MutS, connector domain"/>
    <property type="match status" value="1"/>
</dbReference>
<evidence type="ECO:0000256" key="4">
    <source>
        <dbReference type="ARBA" id="ARBA00022840"/>
    </source>
</evidence>
<evidence type="ECO:0000256" key="6">
    <source>
        <dbReference type="PIRNR" id="PIRNR037677"/>
    </source>
</evidence>
<dbReference type="AlphaFoldDB" id="A0AA36DST2"/>
<reference evidence="10" key="1">
    <citation type="submission" date="2023-07" db="EMBL/GenBank/DDBJ databases">
        <authorList>
            <consortium name="CYATHOMIX"/>
        </authorList>
    </citation>
    <scope>NUCLEOTIDE SEQUENCE</scope>
    <source>
        <strain evidence="10">N/A</strain>
    </source>
</reference>
<dbReference type="PROSITE" id="PS00486">
    <property type="entry name" value="DNA_MISMATCH_REPAIR_2"/>
    <property type="match status" value="1"/>
</dbReference>
<dbReference type="GO" id="GO:0005524">
    <property type="term" value="F:ATP binding"/>
    <property type="evidence" value="ECO:0007669"/>
    <property type="project" value="UniProtKB-UniRule"/>
</dbReference>
<evidence type="ECO:0000256" key="8">
    <source>
        <dbReference type="SAM" id="MobiDB-lite"/>
    </source>
</evidence>
<dbReference type="InterPro" id="IPR027417">
    <property type="entry name" value="P-loop_NTPase"/>
</dbReference>
<dbReference type="GO" id="GO:0006298">
    <property type="term" value="P:mismatch repair"/>
    <property type="evidence" value="ECO:0007669"/>
    <property type="project" value="InterPro"/>
</dbReference>
<evidence type="ECO:0000256" key="3">
    <source>
        <dbReference type="ARBA" id="ARBA00022763"/>
    </source>
</evidence>
<evidence type="ECO:0000256" key="5">
    <source>
        <dbReference type="ARBA" id="ARBA00023125"/>
    </source>
</evidence>
<dbReference type="InterPro" id="IPR036187">
    <property type="entry name" value="DNA_mismatch_repair_MutS_sf"/>
</dbReference>
<evidence type="ECO:0000256" key="2">
    <source>
        <dbReference type="ARBA" id="ARBA00022741"/>
    </source>
</evidence>
<proteinExistence type="inferred from homology"/>
<dbReference type="InterPro" id="IPR007861">
    <property type="entry name" value="DNA_mismatch_repair_MutS_clamp"/>
</dbReference>
<feature type="compositionally biased region" description="Basic and acidic residues" evidence="8">
    <location>
        <begin position="50"/>
        <end position="59"/>
    </location>
</feature>
<feature type="domain" description="DNA mismatch repair proteins mutS family" evidence="9">
    <location>
        <begin position="1003"/>
        <end position="1019"/>
    </location>
</feature>
<evidence type="ECO:0000259" key="9">
    <source>
        <dbReference type="PROSITE" id="PS00486"/>
    </source>
</evidence>
<feature type="compositionally biased region" description="Basic and acidic residues" evidence="8">
    <location>
        <begin position="30"/>
        <end position="40"/>
    </location>
</feature>
<organism evidence="10 11">
    <name type="scientific">Cylicocyclus nassatus</name>
    <name type="common">Nematode worm</name>
    <dbReference type="NCBI Taxonomy" id="53992"/>
    <lineage>
        <taxon>Eukaryota</taxon>
        <taxon>Metazoa</taxon>
        <taxon>Ecdysozoa</taxon>
        <taxon>Nematoda</taxon>
        <taxon>Chromadorea</taxon>
        <taxon>Rhabditida</taxon>
        <taxon>Rhabditina</taxon>
        <taxon>Rhabditomorpha</taxon>
        <taxon>Strongyloidea</taxon>
        <taxon>Strongylidae</taxon>
        <taxon>Cylicocyclus</taxon>
    </lineage>
</organism>
<dbReference type="InterPro" id="IPR036678">
    <property type="entry name" value="MutS_con_dom_sf"/>
</dbReference>
<accession>A0AA36DST2</accession>
<evidence type="ECO:0000256" key="1">
    <source>
        <dbReference type="ARBA" id="ARBA00006271"/>
    </source>
</evidence>
<dbReference type="SUPFAM" id="SSF48334">
    <property type="entry name" value="DNA repair protein MutS, domain III"/>
    <property type="match status" value="1"/>
</dbReference>
<dbReference type="Gene3D" id="3.40.1170.10">
    <property type="entry name" value="DNA repair protein MutS, domain I"/>
    <property type="match status" value="1"/>
</dbReference>
<keyword evidence="2 6" id="KW-0547">Nucleotide-binding</keyword>
<keyword evidence="5 6" id="KW-0238">DNA-binding</keyword>
<comment type="function">
    <text evidence="6 7">Component of the post-replicative DNA mismatch repair system (MMR).</text>
</comment>
<dbReference type="PANTHER" id="PTHR11361:SF148">
    <property type="entry name" value="DNA MISMATCH REPAIR PROTEIN MSH6"/>
    <property type="match status" value="1"/>
</dbReference>
<dbReference type="Pfam" id="PF00488">
    <property type="entry name" value="MutS_V"/>
    <property type="match status" value="1"/>
</dbReference>
<dbReference type="Gene3D" id="1.10.1420.10">
    <property type="match status" value="2"/>
</dbReference>
<dbReference type="SMART" id="SM00533">
    <property type="entry name" value="MUTSd"/>
    <property type="match status" value="1"/>
</dbReference>